<dbReference type="InterPro" id="IPR016039">
    <property type="entry name" value="Thiolase-like"/>
</dbReference>
<dbReference type="InterPro" id="IPR020841">
    <property type="entry name" value="PKS_Beta-ketoAc_synthase_dom"/>
</dbReference>
<dbReference type="InterPro" id="IPR016035">
    <property type="entry name" value="Acyl_Trfase/lysoPLipase"/>
</dbReference>
<comment type="caution">
    <text evidence="3">The sequence shown here is derived from an EMBL/GenBank/DDBJ whole genome shotgun (WGS) entry which is preliminary data.</text>
</comment>
<evidence type="ECO:0000313" key="3">
    <source>
        <dbReference type="EMBL" id="MDB9440149.1"/>
    </source>
</evidence>
<protein>
    <submittedName>
        <fullName evidence="3">Type I polyketide synthase</fullName>
    </submittedName>
</protein>
<dbReference type="Pfam" id="PF16197">
    <property type="entry name" value="KAsynt_C_assoc"/>
    <property type="match status" value="1"/>
</dbReference>
<dbReference type="Gene3D" id="3.30.70.3290">
    <property type="match status" value="1"/>
</dbReference>
<dbReference type="SMART" id="SM00825">
    <property type="entry name" value="PKS_KS"/>
    <property type="match status" value="1"/>
</dbReference>
<dbReference type="PROSITE" id="PS52004">
    <property type="entry name" value="KS3_2"/>
    <property type="match status" value="1"/>
</dbReference>
<dbReference type="Gene3D" id="3.40.366.10">
    <property type="entry name" value="Malonyl-Coenzyme A Acyl Carrier Protein, domain 2"/>
    <property type="match status" value="2"/>
</dbReference>
<dbReference type="Pfam" id="PF02801">
    <property type="entry name" value="Ketoacyl-synt_C"/>
    <property type="match status" value="1"/>
</dbReference>
<feature type="domain" description="Ketosynthase family 3 (KS3)" evidence="2">
    <location>
        <begin position="12"/>
        <end position="464"/>
    </location>
</feature>
<evidence type="ECO:0000259" key="2">
    <source>
        <dbReference type="PROSITE" id="PS52004"/>
    </source>
</evidence>
<keyword evidence="1" id="KW-0808">Transferase</keyword>
<dbReference type="InterPro" id="IPR014031">
    <property type="entry name" value="Ketoacyl_synth_C"/>
</dbReference>
<dbReference type="PANTHER" id="PTHR43074:SF1">
    <property type="entry name" value="BETA-KETOACYL SYNTHASE FAMILY PROTEIN-RELATED"/>
    <property type="match status" value="1"/>
</dbReference>
<dbReference type="NCBIfam" id="TIGR02816">
    <property type="entry name" value="pfaB_fam"/>
    <property type="match status" value="1"/>
</dbReference>
<dbReference type="SMART" id="SM00827">
    <property type="entry name" value="PKS_AT"/>
    <property type="match status" value="1"/>
</dbReference>
<dbReference type="InterPro" id="IPR014181">
    <property type="entry name" value="Omega3_polyunsat_FA_synth-like"/>
</dbReference>
<dbReference type="InterPro" id="IPR032821">
    <property type="entry name" value="PKS_assoc"/>
</dbReference>
<name>A0ABT4ZLF3_9CYAN</name>
<dbReference type="EMBL" id="JAQMTI010000026">
    <property type="protein sequence ID" value="MDB9440149.1"/>
    <property type="molecule type" value="Genomic_DNA"/>
</dbReference>
<accession>A0ABT4ZLF3</accession>
<keyword evidence="4" id="KW-1185">Reference proteome</keyword>
<dbReference type="PANTHER" id="PTHR43074">
    <property type="entry name" value="OMEGA-3 POLYUNSATURATED FATTY ACID SYNTHASE PFAB-RELATED"/>
    <property type="match status" value="1"/>
</dbReference>
<dbReference type="InterPro" id="IPR014043">
    <property type="entry name" value="Acyl_transferase_dom"/>
</dbReference>
<dbReference type="SUPFAM" id="SSF53901">
    <property type="entry name" value="Thiolase-like"/>
    <property type="match status" value="2"/>
</dbReference>
<dbReference type="Gene3D" id="3.40.47.10">
    <property type="match status" value="1"/>
</dbReference>
<dbReference type="InterPro" id="IPR001227">
    <property type="entry name" value="Ac_transferase_dom_sf"/>
</dbReference>
<organism evidence="3 4">
    <name type="scientific">Sphaerospermopsis kisseleviana CS-549</name>
    <dbReference type="NCBI Taxonomy" id="3021783"/>
    <lineage>
        <taxon>Bacteria</taxon>
        <taxon>Bacillati</taxon>
        <taxon>Cyanobacteriota</taxon>
        <taxon>Cyanophyceae</taxon>
        <taxon>Nostocales</taxon>
        <taxon>Aphanizomenonaceae</taxon>
        <taxon>Sphaerospermopsis</taxon>
        <taxon>Sphaerospermopsis kisseleviana</taxon>
    </lineage>
</organism>
<dbReference type="Pfam" id="PF00109">
    <property type="entry name" value="ketoacyl-synt"/>
    <property type="match status" value="1"/>
</dbReference>
<dbReference type="InterPro" id="IPR014030">
    <property type="entry name" value="Ketoacyl_synth_N"/>
</dbReference>
<dbReference type="Proteomes" id="UP001211711">
    <property type="component" value="Unassembled WGS sequence"/>
</dbReference>
<evidence type="ECO:0000313" key="4">
    <source>
        <dbReference type="Proteomes" id="UP001211711"/>
    </source>
</evidence>
<dbReference type="SUPFAM" id="SSF52151">
    <property type="entry name" value="FabD/lysophospholipase-like"/>
    <property type="match status" value="1"/>
</dbReference>
<sequence length="1106" mass="123334">MNNQERMNAQMAAKMAIVGMDAFFGECDGLDAFEGSIYDGKQHFIPLPEKRWHGINEQEKLLQGYGLEAGTVPNGAYIKDFEIDTLAYKIPPNEVEKLNPQQTLLLKVCDRALKDGNIQPNSNVAVIIAADIELSVHQLQQRWNSSWQLKDGLNAAEIALPPEKITQLENIVKDSIHHQVDIGEYLSYVGNIMASRVSSLWNFSGPSFTINAVETATFKALELAEMLLATHEVEAVVVGAVDLAGGVENVFLRSQFGKLNTGINTLSFDQNADGWNVGEGAGAVVLQRHDTALQNNQRIYAVIDGLSIGQSPAMAINADTINQVCKQALKQACIQPQEVNYLEVCGSGIPQEDEAEIQGMLQAYPSVGDGLHCAIGSVKANIGHTFVASGIASLIKTALSLYYKYIPATPNWSGVKTPQVWEGSPFYVATESRPWFLQKEVKCRISAINSIGCDGSFAHVILSEETQQEERNSRYLESRPYHLFPINGNDETSLLTALNNLEKTIETAECLKTTASQTFINFQQQPNANYTLSITGRNHKELLKEINSAKKGVTNAFVNGKDWVTPIGSYFTPKPLGKNGEIAFVYPAAVNTYVGIGRTLFRLFPKAFDDVIVKSLYKRAADVEKLVFPRSLKKLTTRELETLEKKLLDDSLAMFEAEMLFTRFITTIISDDFQIKPKYIFGYSLGETSMMVAQGVWSNFYQGSNTFNSSSLFGDRLSGQKNAVREYWGLPKNSANHDNNLWSNYVLMSTPDQVREVLKGENRVYLTQINTREEVLIAGEPAACERVIKKLGCNAFPAPFDHVIHAPAMQSEYPELFRLNNLPAQKISGVTCYSAAEYQPITLESEVIAHNIAKGLCQELDFPRLVNRVYQDGAKVFIEAGAGGICSRWIDKILSNQEHITVSLNRRGLDDHTSIVKALAKLLSHGVKLDISPLYNLSLATTKQNKATLRKVTLGGNSITAEILKAENRQLFQKDTHQKPESNTNYREYKIINSLKPSYQIQPQDIYPEPEKTVIKPLMDNRFQPQEALNFSELTCTQKPTPKKLLRKIHMNDLKVAQYQKLTNNNSKLTKAHTSFLEARKDFSQQMSEIIKLQLACAQNLLQQEK</sequence>
<dbReference type="InterPro" id="IPR052568">
    <property type="entry name" value="PKS-FAS_Synthase"/>
</dbReference>
<dbReference type="RefSeq" id="WP_272109449.1">
    <property type="nucleotide sequence ID" value="NZ_JAQMTI010000026.1"/>
</dbReference>
<reference evidence="3 4" key="1">
    <citation type="submission" date="2023-01" db="EMBL/GenBank/DDBJ databases">
        <title>Genomes from the Australian National Cyanobacteria Reference Collection.</title>
        <authorList>
            <person name="Willis A."/>
            <person name="Lee E.M.F."/>
        </authorList>
    </citation>
    <scope>NUCLEOTIDE SEQUENCE [LARGE SCALE GENOMIC DNA]</scope>
    <source>
        <strain evidence="3 4">CS-549</strain>
    </source>
</reference>
<comment type="similarity">
    <text evidence="1">Belongs to the thiolase-like superfamily. Beta-ketoacyl-ACP synthases family.</text>
</comment>
<evidence type="ECO:0000256" key="1">
    <source>
        <dbReference type="RuleBase" id="RU003694"/>
    </source>
</evidence>
<gene>
    <name evidence="3" type="ORF">PN497_01970</name>
</gene>
<proteinExistence type="inferred from homology"/>
<dbReference type="CDD" id="cd00833">
    <property type="entry name" value="PKS"/>
    <property type="match status" value="1"/>
</dbReference>